<evidence type="ECO:0000313" key="10">
    <source>
        <dbReference type="Proteomes" id="UP000077051"/>
    </source>
</evidence>
<dbReference type="Gene3D" id="1.10.10.60">
    <property type="entry name" value="Homeodomain-like"/>
    <property type="match status" value="1"/>
</dbReference>
<evidence type="ECO:0000259" key="8">
    <source>
        <dbReference type="PROSITE" id="PS50071"/>
    </source>
</evidence>
<feature type="compositionally biased region" description="Basic and acidic residues" evidence="7">
    <location>
        <begin position="95"/>
        <end position="108"/>
    </location>
</feature>
<dbReference type="GO" id="GO:0000976">
    <property type="term" value="F:transcription cis-regulatory region binding"/>
    <property type="evidence" value="ECO:0007669"/>
    <property type="project" value="TreeGrafter"/>
</dbReference>
<dbReference type="PANTHER" id="PTHR24323">
    <property type="entry name" value="CEH-10 HOMEODOMAIN-CONTAINING HOMOLOG"/>
    <property type="match status" value="1"/>
</dbReference>
<dbReference type="SMART" id="SM00389">
    <property type="entry name" value="HOX"/>
    <property type="match status" value="1"/>
</dbReference>
<evidence type="ECO:0000256" key="7">
    <source>
        <dbReference type="SAM" id="MobiDB-lite"/>
    </source>
</evidence>
<proteinExistence type="predicted"/>
<dbReference type="SUPFAM" id="SSF46689">
    <property type="entry name" value="Homeodomain-like"/>
    <property type="match status" value="1"/>
</dbReference>
<dbReference type="Pfam" id="PF00046">
    <property type="entry name" value="Homeodomain"/>
    <property type="match status" value="1"/>
</dbReference>
<evidence type="ECO:0000256" key="4">
    <source>
        <dbReference type="ARBA" id="ARBA00023242"/>
    </source>
</evidence>
<dbReference type="GO" id="GO:0000981">
    <property type="term" value="F:DNA-binding transcription factor activity, RNA polymerase II-specific"/>
    <property type="evidence" value="ECO:0007669"/>
    <property type="project" value="InterPro"/>
</dbReference>
<sequence length="354" mass="40096">MSQLDNCRIRKSSGTNPNQYEDSNNSSTKNFSPNFYNPFEVKHRRRTSRTQFKILEKAFSSNPKPNSKIRQGLAESLSMTPRGVQVWFQNRRAKEKQVSNHARKEAFHPPKQQQQQHLNYAPITLSASNMVHSRSQSSSSSSTNKPWISDNSTVNDEEEEELTAINTPPNSQSSQIPLEGDSEWWLSHAGNMVPFIHHQTTAAPAEVKADPVTTTTTATMSCADSAVNLNAWPATSTYFNQPFLPMTDIHTMTSHDCTMRSVPNSSNVVDWIQSTQVMNDNSILDDLLDDSSSSRNFNMSHKRYSYPLSMPLQQDETYWAGQQIMRRLSEPSQEASELELMDPYNNANYSAMIM</sequence>
<gene>
    <name evidence="9" type="ORF">MUCCIDRAFT_114195</name>
</gene>
<dbReference type="PANTHER" id="PTHR24323:SF7">
    <property type="entry name" value="HOMEOBOX DOMAIN-CONTAINING PROTEIN"/>
    <property type="match status" value="1"/>
</dbReference>
<comment type="caution">
    <text evidence="9">The sequence shown here is derived from an EMBL/GenBank/DDBJ whole genome shotgun (WGS) entry which is preliminary data.</text>
</comment>
<protein>
    <submittedName>
        <fullName evidence="9">Homeodomain-like DNA binding domain-containing transcription factor</fullName>
    </submittedName>
</protein>
<feature type="compositionally biased region" description="Polar residues" evidence="7">
    <location>
        <begin position="164"/>
        <end position="176"/>
    </location>
</feature>
<dbReference type="GO" id="GO:0005634">
    <property type="term" value="C:nucleus"/>
    <property type="evidence" value="ECO:0007669"/>
    <property type="project" value="UniProtKB-SubCell"/>
</dbReference>
<dbReference type="EMBL" id="AMYB01000008">
    <property type="protein sequence ID" value="OAC99024.1"/>
    <property type="molecule type" value="Genomic_DNA"/>
</dbReference>
<dbReference type="PROSITE" id="PS50071">
    <property type="entry name" value="HOMEOBOX_2"/>
    <property type="match status" value="1"/>
</dbReference>
<dbReference type="InterPro" id="IPR017970">
    <property type="entry name" value="Homeobox_CS"/>
</dbReference>
<feature type="region of interest" description="Disordered" evidence="7">
    <location>
        <begin position="1"/>
        <end position="36"/>
    </location>
</feature>
<reference evidence="9 10" key="1">
    <citation type="submission" date="2015-06" db="EMBL/GenBank/DDBJ databases">
        <title>Expansion of signal transduction pathways in fungi by whole-genome duplication.</title>
        <authorList>
            <consortium name="DOE Joint Genome Institute"/>
            <person name="Corrochano L.M."/>
            <person name="Kuo A."/>
            <person name="Marcet-Houben M."/>
            <person name="Polaino S."/>
            <person name="Salamov A."/>
            <person name="Villalobos J.M."/>
            <person name="Alvarez M.I."/>
            <person name="Avalos J."/>
            <person name="Benito E.P."/>
            <person name="Benoit I."/>
            <person name="Burger G."/>
            <person name="Camino L.P."/>
            <person name="Canovas D."/>
            <person name="Cerda-Olmedo E."/>
            <person name="Cheng J.-F."/>
            <person name="Dominguez A."/>
            <person name="Elias M."/>
            <person name="Eslava A.P."/>
            <person name="Glaser F."/>
            <person name="Grimwood J."/>
            <person name="Gutierrez G."/>
            <person name="Heitman J."/>
            <person name="Henrissat B."/>
            <person name="Iturriaga E.A."/>
            <person name="Lang B.F."/>
            <person name="Lavin J.L."/>
            <person name="Lee S."/>
            <person name="Li W."/>
            <person name="Lindquist E."/>
            <person name="Lopez-Garcia S."/>
            <person name="Luque E.M."/>
            <person name="Marcos A.T."/>
            <person name="Martin J."/>
            <person name="Mccluskey K."/>
            <person name="Medina H.R."/>
            <person name="Miralles-Duran A."/>
            <person name="Miyazaki A."/>
            <person name="Munoz-Torres E."/>
            <person name="Oguiza J.A."/>
            <person name="Ohm R."/>
            <person name="Olmedo M."/>
            <person name="Orejas M."/>
            <person name="Ortiz-Castellanos L."/>
            <person name="Pisabarro A.G."/>
            <person name="Rodriguez-Romero J."/>
            <person name="Ruiz-Herrera J."/>
            <person name="Ruiz-Vazquez R."/>
            <person name="Sanz C."/>
            <person name="Schackwitz W."/>
            <person name="Schmutz J."/>
            <person name="Shahriari M."/>
            <person name="Shelest E."/>
            <person name="Silva-Franco F."/>
            <person name="Soanes D."/>
            <person name="Syed K."/>
            <person name="Tagua V.G."/>
            <person name="Talbot N.J."/>
            <person name="Thon M."/>
            <person name="De Vries R.P."/>
            <person name="Wiebenga A."/>
            <person name="Yadav J.S."/>
            <person name="Braun E.L."/>
            <person name="Baker S."/>
            <person name="Garre V."/>
            <person name="Horwitz B."/>
            <person name="Torres-Martinez S."/>
            <person name="Idnurm A."/>
            <person name="Herrera-Estrella A."/>
            <person name="Gabaldon T."/>
            <person name="Grigoriev I.V."/>
        </authorList>
    </citation>
    <scope>NUCLEOTIDE SEQUENCE [LARGE SCALE GENOMIC DNA]</scope>
    <source>
        <strain evidence="9 10">CBS 277.49</strain>
    </source>
</reference>
<comment type="subcellular location">
    <subcellularLocation>
        <location evidence="1 5 6">Nucleus</location>
    </subcellularLocation>
</comment>
<evidence type="ECO:0000256" key="1">
    <source>
        <dbReference type="ARBA" id="ARBA00004123"/>
    </source>
</evidence>
<keyword evidence="10" id="KW-1185">Reference proteome</keyword>
<name>A0A168HPD6_MUCCL</name>
<dbReference type="CDD" id="cd00086">
    <property type="entry name" value="homeodomain"/>
    <property type="match status" value="1"/>
</dbReference>
<dbReference type="InterPro" id="IPR009057">
    <property type="entry name" value="Homeodomain-like_sf"/>
</dbReference>
<keyword evidence="3 5" id="KW-0371">Homeobox</keyword>
<dbReference type="OrthoDB" id="6159439at2759"/>
<evidence type="ECO:0000313" key="9">
    <source>
        <dbReference type="EMBL" id="OAC99024.1"/>
    </source>
</evidence>
<evidence type="ECO:0000256" key="3">
    <source>
        <dbReference type="ARBA" id="ARBA00023155"/>
    </source>
</evidence>
<feature type="region of interest" description="Disordered" evidence="7">
    <location>
        <begin position="130"/>
        <end position="177"/>
    </location>
</feature>
<dbReference type="InterPro" id="IPR051775">
    <property type="entry name" value="Homeobox_domain"/>
</dbReference>
<keyword evidence="2 5" id="KW-0238">DNA-binding</keyword>
<feature type="compositionally biased region" description="Polar residues" evidence="7">
    <location>
        <begin position="12"/>
        <end position="35"/>
    </location>
</feature>
<organism evidence="9 10">
    <name type="scientific">Mucor lusitanicus CBS 277.49</name>
    <dbReference type="NCBI Taxonomy" id="747725"/>
    <lineage>
        <taxon>Eukaryota</taxon>
        <taxon>Fungi</taxon>
        <taxon>Fungi incertae sedis</taxon>
        <taxon>Mucoromycota</taxon>
        <taxon>Mucoromycotina</taxon>
        <taxon>Mucoromycetes</taxon>
        <taxon>Mucorales</taxon>
        <taxon>Mucorineae</taxon>
        <taxon>Mucoraceae</taxon>
        <taxon>Mucor</taxon>
    </lineage>
</organism>
<dbReference type="Proteomes" id="UP000077051">
    <property type="component" value="Unassembled WGS sequence"/>
</dbReference>
<dbReference type="InterPro" id="IPR001356">
    <property type="entry name" value="HD"/>
</dbReference>
<dbReference type="PROSITE" id="PS00027">
    <property type="entry name" value="HOMEOBOX_1"/>
    <property type="match status" value="1"/>
</dbReference>
<evidence type="ECO:0000256" key="6">
    <source>
        <dbReference type="RuleBase" id="RU000682"/>
    </source>
</evidence>
<dbReference type="VEuPathDB" id="FungiDB:MUCCIDRAFT_114195"/>
<dbReference type="STRING" id="747725.A0A168HPD6"/>
<feature type="DNA-binding region" description="Homeobox" evidence="5">
    <location>
        <begin position="40"/>
        <end position="99"/>
    </location>
</feature>
<accession>A0A168HPD6</accession>
<feature type="compositionally biased region" description="Polar residues" evidence="7">
    <location>
        <begin position="143"/>
        <end position="154"/>
    </location>
</feature>
<feature type="compositionally biased region" description="Low complexity" evidence="7">
    <location>
        <begin position="133"/>
        <end position="142"/>
    </location>
</feature>
<dbReference type="AlphaFoldDB" id="A0A168HPD6"/>
<evidence type="ECO:0000256" key="5">
    <source>
        <dbReference type="PROSITE-ProRule" id="PRU00108"/>
    </source>
</evidence>
<feature type="region of interest" description="Disordered" evidence="7">
    <location>
        <begin position="92"/>
        <end position="116"/>
    </location>
</feature>
<feature type="domain" description="Homeobox" evidence="8">
    <location>
        <begin position="38"/>
        <end position="98"/>
    </location>
</feature>
<keyword evidence="4 5" id="KW-0539">Nucleus</keyword>
<evidence type="ECO:0000256" key="2">
    <source>
        <dbReference type="ARBA" id="ARBA00023125"/>
    </source>
</evidence>